<accession>A0A059FWL7</accession>
<dbReference type="InterPro" id="IPR042186">
    <property type="entry name" value="FimD_plug_dom"/>
</dbReference>
<dbReference type="GO" id="GO:0009297">
    <property type="term" value="P:pilus assembly"/>
    <property type="evidence" value="ECO:0007669"/>
    <property type="project" value="InterPro"/>
</dbReference>
<dbReference type="InterPro" id="IPR000015">
    <property type="entry name" value="Fimb_usher"/>
</dbReference>
<evidence type="ECO:0000313" key="2">
    <source>
        <dbReference type="Proteomes" id="UP000025061"/>
    </source>
</evidence>
<sequence>MAARAAPETGTAPADVMAETLSLLVEARINGAPVAGLVALDLLADGCVRIETGPLRNAGLYSENAPAVCLQSLAGIDYSLDQGAAQLDIYAARAPPPRRVVFDRQQFAKPLSGVMGGYGLSAQRVHDGSDERVNAFGDLSLTLHTPHGRLQNEMVATYDDGEGQAQRLLTVYERDFPGSFTRLSVGDSFTRAPRWGRLTAIAGVQYGTDFSMDPNDSWRPYRTFQALLRQQSEVDVRVNGVVRQKQSVAPGYTDFEISPEAGLNEVEVTIQEANGLSRIEDYSFFSSPEVLAAGVTDYSVSLGVPRRFTGISATYDDQIVANGLVRRGLSDRLTAEAYSELGHGGGLLGGGSQITAGKVGVLSLSAGLSRNEAGHTGHIVSAGFERNTRRGSFQLQARFADPQYSDAASALGAPFPDRSIRASGGIYTPAGSLRASFVDEEDGVLSDRRFLSVGWEKPLRGDRFSFSATAYQDFARSETGFAIALRASFGAYNAGSSYQSARGQEASSVQVSRSRMPGERVQWAMRAADGGAGAVYQGDLAADLGVADLVLNGGVYGETNQLMAGVRGGFAVTPGARSLHRQTTGASAIVRIPELKGLPIYKDNRIVAVTGQNGIAVIPDVRPYEVNTLSLRPEDVPLEYEVSDFNARFVPRRGVSEVRFDVRRETVLAFTVVAEGGAPLAPGSRVELLRSGLVCPVGLEGRVYCSVAEESDIVAVTTPAGRFIQPVAAVRSSGEMQLRPEGRVEMAGID</sequence>
<keyword evidence="2" id="KW-1185">Reference proteome</keyword>
<reference evidence="1 2" key="1">
    <citation type="submission" date="2013-04" db="EMBL/GenBank/DDBJ databases">
        <title>Hyphomonas hirschiana VP5 Genome Sequencing.</title>
        <authorList>
            <person name="Lai Q."/>
            <person name="Shao Z."/>
        </authorList>
    </citation>
    <scope>NUCLEOTIDE SEQUENCE [LARGE SCALE GENOMIC DNA]</scope>
    <source>
        <strain evidence="1 2">VP5</strain>
    </source>
</reference>
<dbReference type="Proteomes" id="UP000025061">
    <property type="component" value="Unassembled WGS sequence"/>
</dbReference>
<comment type="caution">
    <text evidence="1">The sequence shown here is derived from an EMBL/GenBank/DDBJ whole genome shotgun (WGS) entry which is preliminary data.</text>
</comment>
<dbReference type="EMBL" id="ARYI01000006">
    <property type="protein sequence ID" value="KCZ94901.1"/>
    <property type="molecule type" value="Genomic_DNA"/>
</dbReference>
<dbReference type="Gene3D" id="2.60.40.3110">
    <property type="match status" value="1"/>
</dbReference>
<protein>
    <submittedName>
        <fullName evidence="1">Fimbrial usher protein</fullName>
    </submittedName>
</protein>
<dbReference type="Gene3D" id="2.60.40.2610">
    <property type="entry name" value="Outer membrane usher protein FimD, plug domain"/>
    <property type="match status" value="1"/>
</dbReference>
<dbReference type="GO" id="GO:0015473">
    <property type="term" value="F:fimbrial usher porin activity"/>
    <property type="evidence" value="ECO:0007669"/>
    <property type="project" value="InterPro"/>
</dbReference>
<dbReference type="PANTHER" id="PTHR30451:SF5">
    <property type="entry name" value="SLR0019 PROTEIN"/>
    <property type="match status" value="1"/>
</dbReference>
<dbReference type="AlphaFoldDB" id="A0A059FWL7"/>
<proteinExistence type="predicted"/>
<name>A0A059FWL7_9PROT</name>
<gene>
    <name evidence="1" type="ORF">HHI_08903</name>
</gene>
<dbReference type="GO" id="GO:0009279">
    <property type="term" value="C:cell outer membrane"/>
    <property type="evidence" value="ECO:0007669"/>
    <property type="project" value="TreeGrafter"/>
</dbReference>
<organism evidence="1 2">
    <name type="scientific">Hyphomonas hirschiana VP5</name>
    <dbReference type="NCBI Taxonomy" id="1280951"/>
    <lineage>
        <taxon>Bacteria</taxon>
        <taxon>Pseudomonadati</taxon>
        <taxon>Pseudomonadota</taxon>
        <taxon>Alphaproteobacteria</taxon>
        <taxon>Hyphomonadales</taxon>
        <taxon>Hyphomonadaceae</taxon>
        <taxon>Hyphomonas</taxon>
    </lineage>
</organism>
<dbReference type="Pfam" id="PF00577">
    <property type="entry name" value="Usher"/>
    <property type="match status" value="2"/>
</dbReference>
<dbReference type="PANTHER" id="PTHR30451">
    <property type="entry name" value="OUTER MEMBRANE USHER PROTEIN"/>
    <property type="match status" value="1"/>
</dbReference>
<dbReference type="PATRIC" id="fig|1280951.3.peg.1798"/>
<evidence type="ECO:0000313" key="1">
    <source>
        <dbReference type="EMBL" id="KCZ94901.1"/>
    </source>
</evidence>